<comment type="caution">
    <text evidence="6">The sequence shown here is derived from an EMBL/GenBank/DDBJ whole genome shotgun (WGS) entry which is preliminary data.</text>
</comment>
<keyword evidence="2" id="KW-0479">Metal-binding</keyword>
<dbReference type="Pfam" id="PF04879">
    <property type="entry name" value="Molybdop_Fe4S4"/>
    <property type="match status" value="1"/>
</dbReference>
<dbReference type="Pfam" id="PF01568">
    <property type="entry name" value="Molydop_binding"/>
    <property type="match status" value="1"/>
</dbReference>
<dbReference type="SMART" id="SM00926">
    <property type="entry name" value="Molybdop_Fe4S4"/>
    <property type="match status" value="1"/>
</dbReference>
<dbReference type="AlphaFoldDB" id="A0A2S5TJH7"/>
<proteinExistence type="inferred from homology"/>
<evidence type="ECO:0000256" key="2">
    <source>
        <dbReference type="ARBA" id="ARBA00022723"/>
    </source>
</evidence>
<gene>
    <name evidence="6" type="ORF">C3942_05510</name>
</gene>
<dbReference type="GO" id="GO:0051536">
    <property type="term" value="F:iron-sulfur cluster binding"/>
    <property type="evidence" value="ECO:0007669"/>
    <property type="project" value="UniProtKB-KW"/>
</dbReference>
<dbReference type="PROSITE" id="PS51669">
    <property type="entry name" value="4FE4S_MOW_BIS_MGD"/>
    <property type="match status" value="1"/>
</dbReference>
<keyword evidence="3" id="KW-0408">Iron</keyword>
<dbReference type="GO" id="GO:0043546">
    <property type="term" value="F:molybdopterin cofactor binding"/>
    <property type="evidence" value="ECO:0007669"/>
    <property type="project" value="InterPro"/>
</dbReference>
<name>A0A2S5TJH7_9GAMM</name>
<dbReference type="PANTHER" id="PTHR43742">
    <property type="entry name" value="TRIMETHYLAMINE-N-OXIDE REDUCTASE"/>
    <property type="match status" value="1"/>
</dbReference>
<dbReference type="GO" id="GO:0046872">
    <property type="term" value="F:metal ion binding"/>
    <property type="evidence" value="ECO:0007669"/>
    <property type="project" value="UniProtKB-KW"/>
</dbReference>
<evidence type="ECO:0000256" key="4">
    <source>
        <dbReference type="ARBA" id="ARBA00023014"/>
    </source>
</evidence>
<organism evidence="6 7">
    <name type="scientific">Solimonas fluminis</name>
    <dbReference type="NCBI Taxonomy" id="2086571"/>
    <lineage>
        <taxon>Bacteria</taxon>
        <taxon>Pseudomonadati</taxon>
        <taxon>Pseudomonadota</taxon>
        <taxon>Gammaproteobacteria</taxon>
        <taxon>Nevskiales</taxon>
        <taxon>Nevskiaceae</taxon>
        <taxon>Solimonas</taxon>
    </lineage>
</organism>
<evidence type="ECO:0000256" key="3">
    <source>
        <dbReference type="ARBA" id="ARBA00023004"/>
    </source>
</evidence>
<dbReference type="OrthoDB" id="9815647at2"/>
<dbReference type="InterPro" id="IPR050612">
    <property type="entry name" value="Prok_Mopterin_Oxidored"/>
</dbReference>
<dbReference type="GO" id="GO:0016491">
    <property type="term" value="F:oxidoreductase activity"/>
    <property type="evidence" value="ECO:0007669"/>
    <property type="project" value="InterPro"/>
</dbReference>
<keyword evidence="7" id="KW-1185">Reference proteome</keyword>
<evidence type="ECO:0000256" key="1">
    <source>
        <dbReference type="ARBA" id="ARBA00010312"/>
    </source>
</evidence>
<evidence type="ECO:0000313" key="7">
    <source>
        <dbReference type="Proteomes" id="UP000238220"/>
    </source>
</evidence>
<dbReference type="Pfam" id="PF00384">
    <property type="entry name" value="Molybdopterin"/>
    <property type="match status" value="1"/>
</dbReference>
<dbReference type="Gene3D" id="2.40.40.20">
    <property type="match status" value="1"/>
</dbReference>
<dbReference type="InterPro" id="IPR006963">
    <property type="entry name" value="Mopterin_OxRdtase_4Fe-4S_dom"/>
</dbReference>
<reference evidence="6 7" key="1">
    <citation type="submission" date="2018-02" db="EMBL/GenBank/DDBJ databases">
        <title>Genome sequencing of Solimonas sp. HR-BB.</title>
        <authorList>
            <person name="Lee Y."/>
            <person name="Jeon C.O."/>
        </authorList>
    </citation>
    <scope>NUCLEOTIDE SEQUENCE [LARGE SCALE GENOMIC DNA]</scope>
    <source>
        <strain evidence="6 7">HR-BB</strain>
    </source>
</reference>
<evidence type="ECO:0000313" key="6">
    <source>
        <dbReference type="EMBL" id="PPE75134.1"/>
    </source>
</evidence>
<dbReference type="InterPro" id="IPR006657">
    <property type="entry name" value="MoPterin_dinucl-bd_dom"/>
</dbReference>
<keyword evidence="4" id="KW-0411">Iron-sulfur</keyword>
<dbReference type="InterPro" id="IPR009010">
    <property type="entry name" value="Asp_de-COase-like_dom_sf"/>
</dbReference>
<protein>
    <recommendedName>
        <fullName evidence="5">4Fe-4S Mo/W bis-MGD-type domain-containing protein</fullName>
    </recommendedName>
</protein>
<dbReference type="SUPFAM" id="SSF53706">
    <property type="entry name" value="Formate dehydrogenase/DMSO reductase, domains 1-3"/>
    <property type="match status" value="1"/>
</dbReference>
<sequence length="744" mass="81475">MSETKHTFCRICEASCGLVAEVDRGRIVDLRPNKDHIGTDGFACMKGLNQHRMYDSPDRLQHPLKRVGDRFERISWEQALAEIGAKVKGLRAVSPHAISMYVGTAAGFSLLHPVFAEAFMKGVGSRSMFSSSTQDCANRFASATEMYGFPFTQPVVDLDHVKYMLIVGTNPIVSKWTFLQVAHPGKRLKEVRKRGGRIVVVDPRETETAKVADAHHFIRPNTDVFFFLSFLHELFAQGGVDRERARRYMTGLEDVERLALAWPADRTASLTGIEPAALKGMVADYIAAGASAIVTGTGLGMGRHGTLAQWIADVINAVSGNLDRRGGVLLGEGMFDFAAYAKKEKLFQRVQRSRVGQFRELNGGFPGGILADEILKPGPEQIKALFVTGGNPLMTMPNAARLRQALGQLEMLVVTDIYLNETASLAHYVLPATSPLERADLPFVFPLFLGMQSRPYIAATDAVVEPAGEQRDEATIYTQLARASGVSLFGAKPLQWIMQLLLWGNAPFRRGKQPSLPIRLILDLILRSAKLGKFKDIARQPQGLPWRGGPKPESYLGKRVVTDDGKVHLAPEMLMQQTARLEGIFADESASYARGELRLISKRMHSTHNSWTQNIAELTNGEMGQTNYLYMHPEDARAKGLEDKSVADIHSRTNTIRLPVKLLETLMPGTVAIPHGWGHQHAKGMRIASKLGGANVNLLAADGPDAVESVSGMAHLTGIPVRVEPASGPIDLGSWTGIAEERAA</sequence>
<dbReference type="Gene3D" id="2.20.25.90">
    <property type="entry name" value="ADC-like domains"/>
    <property type="match status" value="1"/>
</dbReference>
<comment type="similarity">
    <text evidence="1">Belongs to the prokaryotic molybdopterin-containing oxidoreductase family.</text>
</comment>
<dbReference type="PANTHER" id="PTHR43742:SF6">
    <property type="entry name" value="OXIDOREDUCTASE YYAE-RELATED"/>
    <property type="match status" value="1"/>
</dbReference>
<dbReference type="SUPFAM" id="SSF50692">
    <property type="entry name" value="ADC-like"/>
    <property type="match status" value="1"/>
</dbReference>
<dbReference type="EMBL" id="PSNW01000002">
    <property type="protein sequence ID" value="PPE75134.1"/>
    <property type="molecule type" value="Genomic_DNA"/>
</dbReference>
<dbReference type="Proteomes" id="UP000238220">
    <property type="component" value="Unassembled WGS sequence"/>
</dbReference>
<dbReference type="RefSeq" id="WP_104229360.1">
    <property type="nucleotide sequence ID" value="NZ_PSNW01000002.1"/>
</dbReference>
<evidence type="ECO:0000259" key="5">
    <source>
        <dbReference type="PROSITE" id="PS51669"/>
    </source>
</evidence>
<feature type="domain" description="4Fe-4S Mo/W bis-MGD-type" evidence="5">
    <location>
        <begin position="1"/>
        <end position="58"/>
    </location>
</feature>
<dbReference type="InterPro" id="IPR006656">
    <property type="entry name" value="Mopterin_OxRdtase"/>
</dbReference>
<dbReference type="Gene3D" id="3.40.50.740">
    <property type="match status" value="1"/>
</dbReference>
<dbReference type="Gene3D" id="3.40.228.10">
    <property type="entry name" value="Dimethylsulfoxide Reductase, domain 2"/>
    <property type="match status" value="1"/>
</dbReference>
<accession>A0A2S5TJH7</accession>